<dbReference type="PROSITE" id="PS51257">
    <property type="entry name" value="PROKAR_LIPOPROTEIN"/>
    <property type="match status" value="1"/>
</dbReference>
<organism evidence="3 4">
    <name type="scientific">Ruminiclostridium papyrosolvens DSM 2782</name>
    <dbReference type="NCBI Taxonomy" id="588581"/>
    <lineage>
        <taxon>Bacteria</taxon>
        <taxon>Bacillati</taxon>
        <taxon>Bacillota</taxon>
        <taxon>Clostridia</taxon>
        <taxon>Eubacteriales</taxon>
        <taxon>Oscillospiraceae</taxon>
        <taxon>Ruminiclostridium</taxon>
    </lineage>
</organism>
<dbReference type="RefSeq" id="WP_004618888.1">
    <property type="nucleotide sequence ID" value="NZ_ACXX02000005.1"/>
</dbReference>
<dbReference type="PROSITE" id="PS50983">
    <property type="entry name" value="FE_B12_PBP"/>
    <property type="match status" value="1"/>
</dbReference>
<accession>F1TCE2</accession>
<dbReference type="InterPro" id="IPR002491">
    <property type="entry name" value="ABC_transptr_periplasmic_BD"/>
</dbReference>
<keyword evidence="4" id="KW-1185">Reference proteome</keyword>
<dbReference type="Pfam" id="PF01497">
    <property type="entry name" value="Peripla_BP_2"/>
    <property type="match status" value="1"/>
</dbReference>
<proteinExistence type="inferred from homology"/>
<dbReference type="PANTHER" id="PTHR30535:SF34">
    <property type="entry name" value="MOLYBDATE-BINDING PROTEIN MOLA"/>
    <property type="match status" value="1"/>
</dbReference>
<dbReference type="SUPFAM" id="SSF53807">
    <property type="entry name" value="Helical backbone' metal receptor"/>
    <property type="match status" value="1"/>
</dbReference>
<dbReference type="GO" id="GO:0071281">
    <property type="term" value="P:cellular response to iron ion"/>
    <property type="evidence" value="ECO:0007669"/>
    <property type="project" value="TreeGrafter"/>
</dbReference>
<dbReference type="eggNOG" id="COG0614">
    <property type="taxonomic scope" value="Bacteria"/>
</dbReference>
<protein>
    <submittedName>
        <fullName evidence="3">Periplasmic binding protein</fullName>
    </submittedName>
</protein>
<dbReference type="EMBL" id="ACXX02000005">
    <property type="protein sequence ID" value="EGD48057.1"/>
    <property type="molecule type" value="Genomic_DNA"/>
</dbReference>
<comment type="similarity">
    <text evidence="1">Belongs to the bacterial solute-binding protein 8 family.</text>
</comment>
<reference evidence="3" key="2">
    <citation type="submission" date="2011-01" db="EMBL/GenBank/DDBJ databases">
        <title>The Non-contiguous Finished genome of Clostridium papyrosolvens.</title>
        <authorList>
            <person name="Lucas S."/>
            <person name="Copeland A."/>
            <person name="Lapidus A."/>
            <person name="Cheng J.-F."/>
            <person name="Goodwin L."/>
            <person name="Pitluck S."/>
            <person name="Misra M."/>
            <person name="Chertkov O."/>
            <person name="Detter J.C."/>
            <person name="Han C."/>
            <person name="Tapia R."/>
            <person name="Land M."/>
            <person name="Hauser L."/>
            <person name="Kyrpides N."/>
            <person name="Ivanova N."/>
            <person name="Pagani I."/>
            <person name="Mouttaki H."/>
            <person name="He Z."/>
            <person name="Zhou J."/>
            <person name="Hemme C.L."/>
            <person name="Woyke T."/>
        </authorList>
    </citation>
    <scope>NUCLEOTIDE SEQUENCE [LARGE SCALE GENOMIC DNA]</scope>
    <source>
        <strain evidence="3">DSM 2782</strain>
    </source>
</reference>
<dbReference type="InterPro" id="IPR050902">
    <property type="entry name" value="ABC_Transporter_SBP"/>
</dbReference>
<dbReference type="OrthoDB" id="9787830at2"/>
<dbReference type="STRING" id="588581.Cpap_2744"/>
<evidence type="ECO:0000259" key="2">
    <source>
        <dbReference type="PROSITE" id="PS50983"/>
    </source>
</evidence>
<dbReference type="Proteomes" id="UP000003860">
    <property type="component" value="Unassembled WGS sequence"/>
</dbReference>
<dbReference type="Gene3D" id="1.20.58.2180">
    <property type="match status" value="1"/>
</dbReference>
<name>F1TCE2_9FIRM</name>
<dbReference type="Gene3D" id="3.40.50.1980">
    <property type="entry name" value="Nitrogenase molybdenum iron protein domain"/>
    <property type="match status" value="2"/>
</dbReference>
<dbReference type="AlphaFoldDB" id="F1TCE2"/>
<reference evidence="3" key="1">
    <citation type="submission" date="2009-07" db="EMBL/GenBank/DDBJ databases">
        <authorList>
            <consortium name="US DOE Joint Genome Institute (JGI-PGF)"/>
            <person name="Lucas S."/>
            <person name="Copeland A."/>
            <person name="Lapidus A."/>
            <person name="Glavina del Rio T."/>
            <person name="Tice H."/>
            <person name="Bruce D."/>
            <person name="Goodwin L."/>
            <person name="Pitluck S."/>
            <person name="Larimer F."/>
            <person name="Land M.L."/>
            <person name="Mouttaki H."/>
            <person name="He Z."/>
            <person name="Zhou J."/>
            <person name="Hemme C.L."/>
        </authorList>
    </citation>
    <scope>NUCLEOTIDE SEQUENCE</scope>
    <source>
        <strain evidence="3">DSM 2782</strain>
    </source>
</reference>
<evidence type="ECO:0000256" key="1">
    <source>
        <dbReference type="ARBA" id="ARBA00008814"/>
    </source>
</evidence>
<evidence type="ECO:0000313" key="3">
    <source>
        <dbReference type="EMBL" id="EGD48057.1"/>
    </source>
</evidence>
<sequence>MKYKLFNTPVTRNRILSLLISVGIIFSLTSCGNKNVNEHPTALENSSSSGNRIFTDTAGRTLTIPENIKKVYSLSPVGNIMMYTLAPEKIAGLSSKVEKDDKRFLMQSYNELPVLSGNFGQSNTMNTEEILKIKPDVIINMGNVDHTTIEGAQKIQEQLGIPVAVINFDLKTMGRAYEMLGELTGDKVRAKELGNYCTKVVNEINEAAAKIPDEKRVRVYYAEGDKGLQTDPKGSPHTEVLELVRGINVADVAMQKGYGRSNVSQEQLMKWNPDRIIVCIDAGTQKGNNPYQYIINDSTMKNLDAVKNKKVSAVPYHPFNWFDRPPSANRIIGVKWLANLLYPDIFNYDIRKDTKEFYEKFYHIKLTDTDVDEILENAG</sequence>
<dbReference type="PANTHER" id="PTHR30535">
    <property type="entry name" value="VITAMIN B12-BINDING PROTEIN"/>
    <property type="match status" value="1"/>
</dbReference>
<feature type="domain" description="Fe/B12 periplasmic-binding" evidence="2">
    <location>
        <begin position="70"/>
        <end position="345"/>
    </location>
</feature>
<gene>
    <name evidence="3" type="ORF">Cpap_2744</name>
</gene>
<comment type="caution">
    <text evidence="3">The sequence shown here is derived from an EMBL/GenBank/DDBJ whole genome shotgun (WGS) entry which is preliminary data.</text>
</comment>
<evidence type="ECO:0000313" key="4">
    <source>
        <dbReference type="Proteomes" id="UP000003860"/>
    </source>
</evidence>